<dbReference type="PANTHER" id="PTHR42942:SF1">
    <property type="entry name" value="ALKYLTRANSFERASE-LIKE PROTEIN 1"/>
    <property type="match status" value="1"/>
</dbReference>
<dbReference type="AlphaFoldDB" id="A0A538TUV4"/>
<keyword evidence="4" id="KW-0489">Methyltransferase</keyword>
<feature type="region of interest" description="Disordered" evidence="2">
    <location>
        <begin position="113"/>
        <end position="134"/>
    </location>
</feature>
<dbReference type="EMBL" id="VBOY01000040">
    <property type="protein sequence ID" value="TMQ67412.1"/>
    <property type="molecule type" value="Genomic_DNA"/>
</dbReference>
<dbReference type="Pfam" id="PF01035">
    <property type="entry name" value="DNA_binding_1"/>
    <property type="match status" value="1"/>
</dbReference>
<dbReference type="InterPro" id="IPR014048">
    <property type="entry name" value="MethylDNA_cys_MeTrfase_DNA-bd"/>
</dbReference>
<dbReference type="CDD" id="cd06445">
    <property type="entry name" value="ATase"/>
    <property type="match status" value="1"/>
</dbReference>
<dbReference type="GO" id="GO:0032259">
    <property type="term" value="P:methylation"/>
    <property type="evidence" value="ECO:0007669"/>
    <property type="project" value="UniProtKB-KW"/>
</dbReference>
<dbReference type="Proteomes" id="UP000316609">
    <property type="component" value="Unassembled WGS sequence"/>
</dbReference>
<evidence type="ECO:0000256" key="1">
    <source>
        <dbReference type="ARBA" id="ARBA00022763"/>
    </source>
</evidence>
<evidence type="ECO:0000259" key="3">
    <source>
        <dbReference type="Pfam" id="PF01035"/>
    </source>
</evidence>
<accession>A0A538TUV4</accession>
<sequence length="134" mass="14744">MTKRAPPCDHSAYLRIYAVIRRIPRGRVATYGQVATLAGLPGRPRLAGYALYASRPHHRLPWHRVLGAGGRLTLAALDPASALTQRMRLEAEGVRFTARGRVDMVAFQWRPGGRRGEARAGHRGEARAGRRGVS</sequence>
<feature type="compositionally biased region" description="Basic and acidic residues" evidence="2">
    <location>
        <begin position="114"/>
        <end position="128"/>
    </location>
</feature>
<dbReference type="SUPFAM" id="SSF46767">
    <property type="entry name" value="Methylated DNA-protein cysteine methyltransferase, C-terminal domain"/>
    <property type="match status" value="1"/>
</dbReference>
<dbReference type="InterPro" id="IPR052520">
    <property type="entry name" value="ATL_DNA_repair"/>
</dbReference>
<dbReference type="PANTHER" id="PTHR42942">
    <property type="entry name" value="6-O-METHYLGUANINE DNA METHYLTRANSFERASE"/>
    <property type="match status" value="1"/>
</dbReference>
<feature type="domain" description="Methylated-DNA-[protein]-cysteine S-methyltransferase DNA binding" evidence="3">
    <location>
        <begin position="14"/>
        <end position="94"/>
    </location>
</feature>
<dbReference type="Gene3D" id="1.10.10.10">
    <property type="entry name" value="Winged helix-like DNA-binding domain superfamily/Winged helix DNA-binding domain"/>
    <property type="match status" value="1"/>
</dbReference>
<dbReference type="GO" id="GO:0006281">
    <property type="term" value="P:DNA repair"/>
    <property type="evidence" value="ECO:0007669"/>
    <property type="project" value="InterPro"/>
</dbReference>
<evidence type="ECO:0000256" key="2">
    <source>
        <dbReference type="SAM" id="MobiDB-lite"/>
    </source>
</evidence>
<comment type="caution">
    <text evidence="4">The sequence shown here is derived from an EMBL/GenBank/DDBJ whole genome shotgun (WGS) entry which is preliminary data.</text>
</comment>
<protein>
    <submittedName>
        <fullName evidence="4">Methyltransferase</fullName>
    </submittedName>
</protein>
<evidence type="ECO:0000313" key="5">
    <source>
        <dbReference type="Proteomes" id="UP000316609"/>
    </source>
</evidence>
<keyword evidence="4" id="KW-0808">Transferase</keyword>
<evidence type="ECO:0000313" key="4">
    <source>
        <dbReference type="EMBL" id="TMQ67412.1"/>
    </source>
</evidence>
<organism evidence="4 5">
    <name type="scientific">Eiseniibacteriota bacterium</name>
    <dbReference type="NCBI Taxonomy" id="2212470"/>
    <lineage>
        <taxon>Bacteria</taxon>
        <taxon>Candidatus Eiseniibacteriota</taxon>
    </lineage>
</organism>
<gene>
    <name evidence="4" type="ORF">E6K78_05045</name>
</gene>
<proteinExistence type="predicted"/>
<dbReference type="GO" id="GO:0008168">
    <property type="term" value="F:methyltransferase activity"/>
    <property type="evidence" value="ECO:0007669"/>
    <property type="project" value="UniProtKB-KW"/>
</dbReference>
<keyword evidence="1" id="KW-0227">DNA damage</keyword>
<dbReference type="InterPro" id="IPR036388">
    <property type="entry name" value="WH-like_DNA-bd_sf"/>
</dbReference>
<reference evidence="4 5" key="1">
    <citation type="journal article" date="2019" name="Nat. Microbiol.">
        <title>Mediterranean grassland soil C-N compound turnover is dependent on rainfall and depth, and is mediated by genomically divergent microorganisms.</title>
        <authorList>
            <person name="Diamond S."/>
            <person name="Andeer P.F."/>
            <person name="Li Z."/>
            <person name="Crits-Christoph A."/>
            <person name="Burstein D."/>
            <person name="Anantharaman K."/>
            <person name="Lane K.R."/>
            <person name="Thomas B.C."/>
            <person name="Pan C."/>
            <person name="Northen T.R."/>
            <person name="Banfield J.F."/>
        </authorList>
    </citation>
    <scope>NUCLEOTIDE SEQUENCE [LARGE SCALE GENOMIC DNA]</scope>
    <source>
        <strain evidence="4">WS_8</strain>
    </source>
</reference>
<name>A0A538TUV4_UNCEI</name>
<dbReference type="InterPro" id="IPR036217">
    <property type="entry name" value="MethylDNA_cys_MeTrfase_DNAb"/>
</dbReference>